<proteinExistence type="predicted"/>
<keyword evidence="2" id="KW-1185">Reference proteome</keyword>
<evidence type="ECO:0008006" key="3">
    <source>
        <dbReference type="Google" id="ProtNLM"/>
    </source>
</evidence>
<dbReference type="EMBL" id="JAXOVC010000010">
    <property type="protein sequence ID" value="KAK4496280.1"/>
    <property type="molecule type" value="Genomic_DNA"/>
</dbReference>
<comment type="caution">
    <text evidence="1">The sequence shown here is derived from an EMBL/GenBank/DDBJ whole genome shotgun (WGS) entry which is preliminary data.</text>
</comment>
<evidence type="ECO:0000313" key="2">
    <source>
        <dbReference type="Proteomes" id="UP001305779"/>
    </source>
</evidence>
<protein>
    <recommendedName>
        <fullName evidence="3">F-box domain-containing protein</fullName>
    </recommendedName>
</protein>
<gene>
    <name evidence="1" type="ORF">PRZ48_012260</name>
</gene>
<evidence type="ECO:0000313" key="1">
    <source>
        <dbReference type="EMBL" id="KAK4496280.1"/>
    </source>
</evidence>
<reference evidence="1 2" key="1">
    <citation type="journal article" date="2023" name="G3 (Bethesda)">
        <title>A chromosome-level genome assembly of Zasmidium syzygii isolated from banana leaves.</title>
        <authorList>
            <person name="van Westerhoven A.C."/>
            <person name="Mehrabi R."/>
            <person name="Talebi R."/>
            <person name="Steentjes M.B.F."/>
            <person name="Corcolon B."/>
            <person name="Chong P.A."/>
            <person name="Kema G.H.J."/>
            <person name="Seidl M.F."/>
        </authorList>
    </citation>
    <scope>NUCLEOTIDE SEQUENCE [LARGE SCALE GENOMIC DNA]</scope>
    <source>
        <strain evidence="1 2">P124</strain>
    </source>
</reference>
<organism evidence="1 2">
    <name type="scientific">Zasmidium cellare</name>
    <name type="common">Wine cellar mold</name>
    <name type="synonym">Racodium cellare</name>
    <dbReference type="NCBI Taxonomy" id="395010"/>
    <lineage>
        <taxon>Eukaryota</taxon>
        <taxon>Fungi</taxon>
        <taxon>Dikarya</taxon>
        <taxon>Ascomycota</taxon>
        <taxon>Pezizomycotina</taxon>
        <taxon>Dothideomycetes</taxon>
        <taxon>Dothideomycetidae</taxon>
        <taxon>Mycosphaerellales</taxon>
        <taxon>Mycosphaerellaceae</taxon>
        <taxon>Zasmidium</taxon>
    </lineage>
</organism>
<name>A0ABR0E4B7_ZASCE</name>
<sequence length="285" mass="33176">MAHSSAISAFRFLDLPLELRLVIYGHYLKLPFPIIAFDSYPLQLGPPALALVCRQVHNDLREHIHDLYGRENVFAVDNMHEDLAYFTCCLDEHMRRTIRHIRIINFDFLFAVDITGQFIKPEKPEYLDAWIDGRHTAFNRSLQGYNRTWYLERIPDASDLSRTSLIYLPNLKTLTLDIGRIDHHTGPLDVTWLAEPQHLRDRRYRVVIQKVQESLPSDVRKDLSVIVKARMDPIQFVDEIGAEIATQRPILHVTMTFDASDSSAVHIVETLPKWHTIQSGKTWWK</sequence>
<accession>A0ABR0E4B7</accession>
<dbReference type="Proteomes" id="UP001305779">
    <property type="component" value="Unassembled WGS sequence"/>
</dbReference>